<dbReference type="AlphaFoldDB" id="A0AAE3VVW7"/>
<dbReference type="EMBL" id="JAUSUZ010000001">
    <property type="protein sequence ID" value="MDQ0364572.1"/>
    <property type="molecule type" value="Genomic_DNA"/>
</dbReference>
<proteinExistence type="predicted"/>
<keyword evidence="3" id="KW-1185">Reference proteome</keyword>
<dbReference type="RefSeq" id="WP_307236087.1">
    <property type="nucleotide sequence ID" value="NZ_JAUSUZ010000001.1"/>
</dbReference>
<evidence type="ECO:0000256" key="1">
    <source>
        <dbReference type="SAM" id="Phobius"/>
    </source>
</evidence>
<dbReference type="Proteomes" id="UP001240236">
    <property type="component" value="Unassembled WGS sequence"/>
</dbReference>
<evidence type="ECO:0000313" key="3">
    <source>
        <dbReference type="Proteomes" id="UP001240236"/>
    </source>
</evidence>
<feature type="transmembrane region" description="Helical" evidence="1">
    <location>
        <begin position="63"/>
        <end position="85"/>
    </location>
</feature>
<comment type="caution">
    <text evidence="2">The sequence shown here is derived from an EMBL/GenBank/DDBJ whole genome shotgun (WGS) entry which is preliminary data.</text>
</comment>
<evidence type="ECO:0000313" key="2">
    <source>
        <dbReference type="EMBL" id="MDQ0364572.1"/>
    </source>
</evidence>
<accession>A0AAE3VVW7</accession>
<keyword evidence="1" id="KW-1133">Transmembrane helix</keyword>
<protein>
    <submittedName>
        <fullName evidence="2">Uncharacterized protein</fullName>
    </submittedName>
</protein>
<name>A0AAE3VVW7_9ACTN</name>
<organism evidence="2 3">
    <name type="scientific">Catenuloplanes indicus</name>
    <dbReference type="NCBI Taxonomy" id="137267"/>
    <lineage>
        <taxon>Bacteria</taxon>
        <taxon>Bacillati</taxon>
        <taxon>Actinomycetota</taxon>
        <taxon>Actinomycetes</taxon>
        <taxon>Micromonosporales</taxon>
        <taxon>Micromonosporaceae</taxon>
        <taxon>Catenuloplanes</taxon>
    </lineage>
</organism>
<keyword evidence="1" id="KW-0812">Transmembrane</keyword>
<sequence length="193" mass="19644">MAAPSAPVAAYGAPAGAGAYMPPPGTPVFGGPHGPMSPPVAPPGYFVPANPGQPRPNPWRNPWLIIAVVTGLVLNVVAGVAVLFADEKASDGCVAIKEIAESGRPNIRPLHTVSIAADLAASNNDTLAAVGRDYLIAVEMAYGGTDPGSIVLGPVDPEAATWVQGPAAARALIDATHEACGDTWIWVSFEPPQ</sequence>
<gene>
    <name evidence="2" type="ORF">J2S42_001241</name>
</gene>
<keyword evidence="1" id="KW-0472">Membrane</keyword>
<reference evidence="2 3" key="1">
    <citation type="submission" date="2023-07" db="EMBL/GenBank/DDBJ databases">
        <title>Sequencing the genomes of 1000 actinobacteria strains.</title>
        <authorList>
            <person name="Klenk H.-P."/>
        </authorList>
    </citation>
    <scope>NUCLEOTIDE SEQUENCE [LARGE SCALE GENOMIC DNA]</scope>
    <source>
        <strain evidence="2 3">DSM 44709</strain>
    </source>
</reference>